<dbReference type="RefSeq" id="YP_009097956.1">
    <property type="nucleotide sequence ID" value="NC_025416.1"/>
</dbReference>
<evidence type="ECO:0000313" key="2">
    <source>
        <dbReference type="Proteomes" id="UP000028960"/>
    </source>
</evidence>
<organism evidence="1 2">
    <name type="scientific">Staphylococcus phage MCE-2014</name>
    <dbReference type="NCBI Taxonomy" id="1524910"/>
    <lineage>
        <taxon>Viruses</taxon>
        <taxon>Duplodnaviria</taxon>
        <taxon>Heunggongvirae</taxon>
        <taxon>Uroviricota</taxon>
        <taxon>Caudoviricetes</taxon>
        <taxon>Herelleviridae</taxon>
        <taxon>Twortvirinae</taxon>
        <taxon>Kayvirus</taxon>
        <taxon>Kayvirus MCE2014</taxon>
    </lineage>
</organism>
<reference evidence="1 2" key="1">
    <citation type="journal article" date="2014" name="Appl. Environ. Microbiol.">
        <title>Combined Use of Bacteriophage K and a Novel Bacteriophage To Reduce Staphylococcus aureus Biofilm Formation.</title>
        <authorList>
            <person name="Alves D.R."/>
            <person name="Gaudion A."/>
            <person name="Bean J.E."/>
            <person name="Perez Esteban P."/>
            <person name="Arnot T.C."/>
            <person name="Harper D.R."/>
            <person name="Kot W."/>
            <person name="Hansen L.H."/>
            <person name="Enright M.C."/>
            <person name="Jenkins A.T."/>
        </authorList>
    </citation>
    <scope>NUCLEOTIDE SEQUENCE [LARGE SCALE GENOMIC DNA]</scope>
</reference>
<protein>
    <submittedName>
        <fullName evidence="1">Uncharacterized protein</fullName>
    </submittedName>
</protein>
<name>A0A076G3T9_9CAUD</name>
<keyword evidence="2" id="KW-1185">Reference proteome</keyword>
<dbReference type="Proteomes" id="UP000028960">
    <property type="component" value="Segment"/>
</dbReference>
<sequence>MKKKYFKGLKLNDFEKEVFGLKRNRRYKKMNKKLGRNEPKYWNYDMSFFVQLYADLNAFIESSERSCIDMEWNTFVDVDGEERTQIDMIKHILSLIQYYHEEMDDFDMDKYDELEQVQNKILDNFKIVLPSLWN</sequence>
<evidence type="ECO:0000313" key="1">
    <source>
        <dbReference type="EMBL" id="AII26866.1"/>
    </source>
</evidence>
<dbReference type="GeneID" id="22276214"/>
<dbReference type="KEGG" id="vg:22276214"/>
<accession>A0A076G3T9</accession>
<dbReference type="EMBL" id="KJ888149">
    <property type="protein sequence ID" value="AII26866.1"/>
    <property type="molecule type" value="Genomic_DNA"/>
</dbReference>
<proteinExistence type="predicted"/>